<dbReference type="InterPro" id="IPR046704">
    <property type="entry name" value="DUF6777"/>
</dbReference>
<feature type="compositionally biased region" description="Basic and acidic residues" evidence="1">
    <location>
        <begin position="286"/>
        <end position="298"/>
    </location>
</feature>
<protein>
    <recommendedName>
        <fullName evidence="2">DUF6777 domain-containing protein</fullName>
    </recommendedName>
</protein>
<feature type="domain" description="DUF6777" evidence="2">
    <location>
        <begin position="127"/>
        <end position="288"/>
    </location>
</feature>
<proteinExistence type="predicted"/>
<name>A0A7J0D274_STRMI</name>
<gene>
    <name evidence="3" type="ORF">Smic_74070</name>
</gene>
<feature type="compositionally biased region" description="Low complexity" evidence="1">
    <location>
        <begin position="371"/>
        <end position="428"/>
    </location>
</feature>
<feature type="compositionally biased region" description="Basic residues" evidence="1">
    <location>
        <begin position="335"/>
        <end position="344"/>
    </location>
</feature>
<sequence>MNAFKTALRGPASACGRASGAAQMVTIHPFAMDRQESPVRSPRRFRHAVLAALSAGVLLAATGCDSAGDRTTKGTTGTAEAKDVLLQPLAEPGPGPFTRSTVRAAPSPSPTRSPEEDDGSATRTVHRVSGAVPGLYGGVRSEAACDVGQQARLLAADQDKARAFAETAGIEAVQIPGYLRSLTPVVLRADAQVTNHGYSAGSATAFQAVLQAGTAVLVDSRGLPRVRCACGNPLGEPVIAKGQVTHRGERWPGYDPTRILAIEPGVQPVTGLVIVNTADNTWIERTVGDDGGRDRTPDEPPPFEPSDDLLFPSPARPSEPEAPEATPSAPAPPNRRSRSARTPRPRTAPPSCPPAARRPWSPTPAPRRRTTSTACRPTSRGSWRTSPVRYRSRPRSSPANPTTSASSTSSVSRWTPASPSRSPADRAAPGPPPARAVTAPVGVRITRRI</sequence>
<feature type="compositionally biased region" description="Low complexity" evidence="1">
    <location>
        <begin position="103"/>
        <end position="112"/>
    </location>
</feature>
<reference evidence="3 4" key="1">
    <citation type="submission" date="2020-05" db="EMBL/GenBank/DDBJ databases">
        <title>Whole genome shotgun sequence of Streptomyces microflavus NBRC 13062.</title>
        <authorList>
            <person name="Komaki H."/>
            <person name="Tamura T."/>
        </authorList>
    </citation>
    <scope>NUCLEOTIDE SEQUENCE [LARGE SCALE GENOMIC DNA]</scope>
    <source>
        <strain evidence="3 4">NBRC 13062</strain>
    </source>
</reference>
<feature type="region of interest" description="Disordered" evidence="1">
    <location>
        <begin position="284"/>
        <end position="449"/>
    </location>
</feature>
<dbReference type="EMBL" id="BLWD01000001">
    <property type="protein sequence ID" value="GFN08851.1"/>
    <property type="molecule type" value="Genomic_DNA"/>
</dbReference>
<feature type="region of interest" description="Disordered" evidence="1">
    <location>
        <begin position="88"/>
        <end position="125"/>
    </location>
</feature>
<evidence type="ECO:0000259" key="2">
    <source>
        <dbReference type="Pfam" id="PF20568"/>
    </source>
</evidence>
<accession>A0A7J0D274</accession>
<dbReference type="AlphaFoldDB" id="A0A7J0D274"/>
<dbReference type="Proteomes" id="UP000498740">
    <property type="component" value="Unassembled WGS sequence"/>
</dbReference>
<organism evidence="3 4">
    <name type="scientific">Streptomyces microflavus</name>
    <name type="common">Streptomyces lipmanii</name>
    <dbReference type="NCBI Taxonomy" id="1919"/>
    <lineage>
        <taxon>Bacteria</taxon>
        <taxon>Bacillati</taxon>
        <taxon>Actinomycetota</taxon>
        <taxon>Actinomycetes</taxon>
        <taxon>Kitasatosporales</taxon>
        <taxon>Streptomycetaceae</taxon>
        <taxon>Streptomyces</taxon>
    </lineage>
</organism>
<evidence type="ECO:0000313" key="4">
    <source>
        <dbReference type="Proteomes" id="UP000498740"/>
    </source>
</evidence>
<evidence type="ECO:0000256" key="1">
    <source>
        <dbReference type="SAM" id="MobiDB-lite"/>
    </source>
</evidence>
<comment type="caution">
    <text evidence="3">The sequence shown here is derived from an EMBL/GenBank/DDBJ whole genome shotgun (WGS) entry which is preliminary data.</text>
</comment>
<dbReference type="Pfam" id="PF20568">
    <property type="entry name" value="DUF6777"/>
    <property type="match status" value="1"/>
</dbReference>
<evidence type="ECO:0000313" key="3">
    <source>
        <dbReference type="EMBL" id="GFN08851.1"/>
    </source>
</evidence>